<name>Q2LSK5_SYNAS</name>
<dbReference type="Proteomes" id="UP000001933">
    <property type="component" value="Chromosome"/>
</dbReference>
<dbReference type="AlphaFoldDB" id="Q2LSK5"/>
<evidence type="ECO:0000313" key="1">
    <source>
        <dbReference type="EMBL" id="ABC77060.1"/>
    </source>
</evidence>
<accession>Q2LSK5</accession>
<reference evidence="1 2" key="1">
    <citation type="journal article" date="2007" name="Proc. Natl. Acad. Sci. U.S.A.">
        <title>The genome of Syntrophus aciditrophicus: life at the thermodynamic limit of microbial growth.</title>
        <authorList>
            <person name="McInerney M.J."/>
            <person name="Rohlin L."/>
            <person name="Mouttaki H."/>
            <person name="Kim U."/>
            <person name="Krupp R.S."/>
            <person name="Rios-Hernandez L."/>
            <person name="Sieber J."/>
            <person name="Struchtemeyer C.G."/>
            <person name="Bhattacharyya A."/>
            <person name="Campbell J.W."/>
            <person name="Gunsalus R.P."/>
        </authorList>
    </citation>
    <scope>NUCLEOTIDE SEQUENCE [LARGE SCALE GENOMIC DNA]</scope>
    <source>
        <strain evidence="1 2">SB</strain>
    </source>
</reference>
<dbReference type="HOGENOM" id="CLU_2756371_0_0_7"/>
<sequence length="70" mass="7884">MLNPAMPPVPAGIIFTLQYESREVSAIFSSEASDRYNNPAILSEERALFLNKECKYNCPEAWGSIGRYIL</sequence>
<organism evidence="1 2">
    <name type="scientific">Syntrophus aciditrophicus (strain SB)</name>
    <dbReference type="NCBI Taxonomy" id="56780"/>
    <lineage>
        <taxon>Bacteria</taxon>
        <taxon>Pseudomonadati</taxon>
        <taxon>Thermodesulfobacteriota</taxon>
        <taxon>Syntrophia</taxon>
        <taxon>Syntrophales</taxon>
        <taxon>Syntrophaceae</taxon>
        <taxon>Syntrophus</taxon>
    </lineage>
</organism>
<gene>
    <name evidence="1" type="ORF">SYN_00976</name>
</gene>
<dbReference type="EMBL" id="CP000252">
    <property type="protein sequence ID" value="ABC77060.1"/>
    <property type="molecule type" value="Genomic_DNA"/>
</dbReference>
<dbReference type="KEGG" id="sat:SYN_00976"/>
<proteinExistence type="predicted"/>
<evidence type="ECO:0000313" key="2">
    <source>
        <dbReference type="Proteomes" id="UP000001933"/>
    </source>
</evidence>
<keyword evidence="2" id="KW-1185">Reference proteome</keyword>
<protein>
    <submittedName>
        <fullName evidence="1">Hypothetical cytosolic protein</fullName>
    </submittedName>
</protein>
<dbReference type="InParanoid" id="Q2LSK5"/>